<feature type="compositionally biased region" description="Basic and acidic residues" evidence="9">
    <location>
        <begin position="330"/>
        <end position="340"/>
    </location>
</feature>
<evidence type="ECO:0000259" key="11">
    <source>
        <dbReference type="PROSITE" id="PS51466"/>
    </source>
</evidence>
<evidence type="ECO:0000256" key="9">
    <source>
        <dbReference type="SAM" id="MobiDB-lite"/>
    </source>
</evidence>
<dbReference type="Pfam" id="PF02891">
    <property type="entry name" value="zf-MIZ"/>
    <property type="match status" value="1"/>
</dbReference>
<dbReference type="PROSITE" id="PS51044">
    <property type="entry name" value="ZF_SP_RING"/>
    <property type="match status" value="1"/>
</dbReference>
<evidence type="ECO:0000256" key="1">
    <source>
        <dbReference type="ARBA" id="ARBA00004718"/>
    </source>
</evidence>
<dbReference type="OrthoDB" id="28127at2759"/>
<name>A0A7D8YQB7_9HELO</name>
<keyword evidence="7" id="KW-0862">Zinc</keyword>
<dbReference type="AlphaFoldDB" id="A0A7D8YQB7"/>
<feature type="compositionally biased region" description="Polar residues" evidence="9">
    <location>
        <begin position="319"/>
        <end position="329"/>
    </location>
</feature>
<dbReference type="InterPro" id="IPR031141">
    <property type="entry name" value="SIZ1/2_SP-RING"/>
</dbReference>
<dbReference type="Gene3D" id="3.30.40.10">
    <property type="entry name" value="Zinc/RING finger domain, C3HC4 (zinc finger)"/>
    <property type="match status" value="1"/>
</dbReference>
<feature type="domain" description="PINIT" evidence="11">
    <location>
        <begin position="131"/>
        <end position="297"/>
    </location>
</feature>
<dbReference type="PROSITE" id="PS51466">
    <property type="entry name" value="PINIT"/>
    <property type="match status" value="1"/>
</dbReference>
<gene>
    <name evidence="12" type="primary">pli1</name>
    <name evidence="12" type="ORF">LCER1_G005563</name>
</gene>
<evidence type="ECO:0000256" key="7">
    <source>
        <dbReference type="ARBA" id="ARBA00022833"/>
    </source>
</evidence>
<dbReference type="EMBL" id="QGMG01000653">
    <property type="protein sequence ID" value="TVY52221.1"/>
    <property type="molecule type" value="Genomic_DNA"/>
</dbReference>
<keyword evidence="13" id="KW-1185">Reference proteome</keyword>
<dbReference type="Pfam" id="PF14324">
    <property type="entry name" value="PINIT"/>
    <property type="match status" value="1"/>
</dbReference>
<dbReference type="Gene3D" id="2.60.120.780">
    <property type="entry name" value="PINIT domain"/>
    <property type="match status" value="1"/>
</dbReference>
<comment type="pathway">
    <text evidence="1">Protein modification; protein sumoylation.</text>
</comment>
<evidence type="ECO:0000256" key="4">
    <source>
        <dbReference type="ARBA" id="ARBA00022723"/>
    </source>
</evidence>
<dbReference type="Proteomes" id="UP000481288">
    <property type="component" value="Unassembled WGS sequence"/>
</dbReference>
<comment type="caution">
    <text evidence="12">The sequence shown here is derived from an EMBL/GenBank/DDBJ whole genome shotgun (WGS) entry which is preliminary data.</text>
</comment>
<reference evidence="12 13" key="1">
    <citation type="submission" date="2018-05" db="EMBL/GenBank/DDBJ databases">
        <title>Whole genome sequencing for identification of molecular markers to develop diagnostic detection tools for the regulated plant pathogen Lachnellula willkommii.</title>
        <authorList>
            <person name="Giroux E."/>
            <person name="Bilodeau G."/>
        </authorList>
    </citation>
    <scope>NUCLEOTIDE SEQUENCE [LARGE SCALE GENOMIC DNA]</scope>
    <source>
        <strain evidence="12 13">CBS 625.97</strain>
    </source>
</reference>
<evidence type="ECO:0000313" key="12">
    <source>
        <dbReference type="EMBL" id="TVY52221.1"/>
    </source>
</evidence>
<sequence>MASGGYMDAEALIRYVKDGGHLNKTLSAICAAEGVGKNGVKSELQNRIIEKIRRYSTHNDAQKFERLKNMIYNPSSIGQTSANYGGMASSSSPAARSTPTATPGAYLNNHGNGYNMGGAVAYRGYVPQSRSASDSSLSTANLITAELGFKASPFYKMEQQLGDTLQCEVMPNHRHTVKTTIKVQDHAILHRVNKEPNLRVMVFCAAEDKPGQDIAFPHQSEVKVNGGDIKANLRGLKSKPGSTRPVDITKELRLNLPAYGNLVEMTYALTSKAGGAQPVRFSSPTPYQFLPHLLYPFAPKLMKSDTNSTLEIPSRDIRSQGSTSNGASRSTEERKEDNRKYVTLSGAQARINANTVASKARDADIVATASVLSLKCPLSTLKIDLPCRSVACRHNQCFDATSYLQLQEQGPTWLCPICNNSALFETLAVDEYVKSILKSTSRSVDQVTIQPDGKWELNIRKENNSRNSGVASASDDDDDLVEITKSGDSVKMGTPRAYGTPFGSGSNGSAPPSGPPKTTSSSSSTKRSHAVIDLTSSGDEDDEPLARQPKRQQTNGHTPMPPVYRPPTNGY</sequence>
<keyword evidence="6" id="KW-0833">Ubl conjugation pathway</keyword>
<evidence type="ECO:0000256" key="5">
    <source>
        <dbReference type="ARBA" id="ARBA00022771"/>
    </source>
</evidence>
<evidence type="ECO:0000259" key="10">
    <source>
        <dbReference type="PROSITE" id="PS51044"/>
    </source>
</evidence>
<dbReference type="InterPro" id="IPR013083">
    <property type="entry name" value="Znf_RING/FYVE/PHD"/>
</dbReference>
<dbReference type="GO" id="GO:0008270">
    <property type="term" value="F:zinc ion binding"/>
    <property type="evidence" value="ECO:0007669"/>
    <property type="project" value="UniProtKB-KW"/>
</dbReference>
<feature type="region of interest" description="Disordered" evidence="9">
    <location>
        <begin position="310"/>
        <end position="340"/>
    </location>
</feature>
<feature type="domain" description="SP-RING-type" evidence="10">
    <location>
        <begin position="361"/>
        <end position="442"/>
    </location>
</feature>
<feature type="compositionally biased region" description="Low complexity" evidence="9">
    <location>
        <begin position="503"/>
        <end position="525"/>
    </location>
</feature>
<dbReference type="InterPro" id="IPR004181">
    <property type="entry name" value="Znf_MIZ"/>
</dbReference>
<evidence type="ECO:0000256" key="8">
    <source>
        <dbReference type="PROSITE-ProRule" id="PRU00452"/>
    </source>
</evidence>
<dbReference type="PANTHER" id="PTHR10782">
    <property type="entry name" value="ZINC FINGER MIZ DOMAIN-CONTAINING PROTEIN"/>
    <property type="match status" value="1"/>
</dbReference>
<evidence type="ECO:0000256" key="2">
    <source>
        <dbReference type="ARBA" id="ARBA00005383"/>
    </source>
</evidence>
<dbReference type="InterPro" id="IPR023321">
    <property type="entry name" value="PINIT"/>
</dbReference>
<dbReference type="UniPathway" id="UPA00886"/>
<evidence type="ECO:0000313" key="13">
    <source>
        <dbReference type="Proteomes" id="UP000481288"/>
    </source>
</evidence>
<dbReference type="GO" id="GO:0016925">
    <property type="term" value="P:protein sumoylation"/>
    <property type="evidence" value="ECO:0007669"/>
    <property type="project" value="UniProtKB-UniPathway"/>
</dbReference>
<dbReference type="InterPro" id="IPR038654">
    <property type="entry name" value="PINIT_sf"/>
</dbReference>
<organism evidence="12 13">
    <name type="scientific">Lachnellula cervina</name>
    <dbReference type="NCBI Taxonomy" id="1316786"/>
    <lineage>
        <taxon>Eukaryota</taxon>
        <taxon>Fungi</taxon>
        <taxon>Dikarya</taxon>
        <taxon>Ascomycota</taxon>
        <taxon>Pezizomycotina</taxon>
        <taxon>Leotiomycetes</taxon>
        <taxon>Helotiales</taxon>
        <taxon>Lachnaceae</taxon>
        <taxon>Lachnellula</taxon>
    </lineage>
</organism>
<feature type="region of interest" description="Disordered" evidence="9">
    <location>
        <begin position="465"/>
        <end position="571"/>
    </location>
</feature>
<dbReference type="PANTHER" id="PTHR10782:SF4">
    <property type="entry name" value="TONALLI, ISOFORM E"/>
    <property type="match status" value="1"/>
</dbReference>
<evidence type="ECO:0000256" key="6">
    <source>
        <dbReference type="ARBA" id="ARBA00022786"/>
    </source>
</evidence>
<comment type="similarity">
    <text evidence="2">Belongs to the PIAS family.</text>
</comment>
<protein>
    <submittedName>
        <fullName evidence="12">E3 SUMO-protein ligase pli1</fullName>
    </submittedName>
</protein>
<keyword evidence="5 8" id="KW-0863">Zinc-finger</keyword>
<dbReference type="GO" id="GO:0000785">
    <property type="term" value="C:chromatin"/>
    <property type="evidence" value="ECO:0007669"/>
    <property type="project" value="TreeGrafter"/>
</dbReference>
<dbReference type="GO" id="GO:0061665">
    <property type="term" value="F:SUMO ligase activity"/>
    <property type="evidence" value="ECO:0007669"/>
    <property type="project" value="TreeGrafter"/>
</dbReference>
<keyword evidence="12" id="KW-0436">Ligase</keyword>
<dbReference type="CDD" id="cd16792">
    <property type="entry name" value="SP-RING_Siz-like"/>
    <property type="match status" value="1"/>
</dbReference>
<keyword evidence="4" id="KW-0479">Metal-binding</keyword>
<keyword evidence="3" id="KW-0808">Transferase</keyword>
<evidence type="ECO:0000256" key="3">
    <source>
        <dbReference type="ARBA" id="ARBA00022679"/>
    </source>
</evidence>
<accession>A0A7D8YQB7</accession>
<proteinExistence type="inferred from homology"/>
<dbReference type="GO" id="GO:0016874">
    <property type="term" value="F:ligase activity"/>
    <property type="evidence" value="ECO:0007669"/>
    <property type="project" value="UniProtKB-KW"/>
</dbReference>